<dbReference type="GO" id="GO:0046872">
    <property type="term" value="F:metal ion binding"/>
    <property type="evidence" value="ECO:0007669"/>
    <property type="project" value="UniProtKB-KW"/>
</dbReference>
<keyword evidence="2" id="KW-0614">Plasmid</keyword>
<dbReference type="PANTHER" id="PTHR16222">
    <property type="entry name" value="ADP-RIBOSYLGLYCOHYDROLASE"/>
    <property type="match status" value="1"/>
</dbReference>
<reference evidence="2 3" key="1">
    <citation type="submission" date="2020-08" db="EMBL/GenBank/DDBJ databases">
        <title>Genome of Dechlorinating Sulfurospirillum strain ACSDCE.</title>
        <authorList>
            <person name="Yang Y."/>
            <person name="Huo L."/>
            <person name="Yan J."/>
        </authorList>
    </citation>
    <scope>NUCLEOTIDE SEQUENCE [LARGE SCALE GENOMIC DNA]</scope>
    <source>
        <strain evidence="2 3">ACSDCE</strain>
        <plasmid evidence="2 3">pSDCE1</plasmid>
    </source>
</reference>
<dbReference type="InterPro" id="IPR005502">
    <property type="entry name" value="Ribosyl_crysJ1"/>
</dbReference>
<feature type="binding site" evidence="1">
    <location>
        <position position="35"/>
    </location>
    <ligand>
        <name>Mg(2+)</name>
        <dbReference type="ChEBI" id="CHEBI:18420"/>
        <label>1</label>
    </ligand>
</feature>
<dbReference type="Gene3D" id="1.10.4080.10">
    <property type="entry name" value="ADP-ribosylation/Crystallin J1"/>
    <property type="match status" value="1"/>
</dbReference>
<comment type="cofactor">
    <cofactor evidence="1">
        <name>Mg(2+)</name>
        <dbReference type="ChEBI" id="CHEBI:18420"/>
    </cofactor>
    <text evidence="1">Binds 2 magnesium ions per subunit.</text>
</comment>
<dbReference type="AlphaFoldDB" id="A0AA92JAL9"/>
<proteinExistence type="predicted"/>
<dbReference type="SUPFAM" id="SSF101478">
    <property type="entry name" value="ADP-ribosylglycohydrolase"/>
    <property type="match status" value="1"/>
</dbReference>
<evidence type="ECO:0000313" key="3">
    <source>
        <dbReference type="Proteomes" id="UP000502831"/>
    </source>
</evidence>
<feature type="binding site" evidence="1">
    <location>
        <position position="210"/>
    </location>
    <ligand>
        <name>Mg(2+)</name>
        <dbReference type="ChEBI" id="CHEBI:18420"/>
        <label>1</label>
    </ligand>
</feature>
<evidence type="ECO:0000256" key="1">
    <source>
        <dbReference type="PIRSR" id="PIRSR605502-1"/>
    </source>
</evidence>
<dbReference type="EMBL" id="CP059996">
    <property type="protein sequence ID" value="QNA70504.1"/>
    <property type="molecule type" value="Genomic_DNA"/>
</dbReference>
<dbReference type="PANTHER" id="PTHR16222:SF12">
    <property type="entry name" value="ADP-RIBOSYLGLYCOHYDROLASE-RELATED"/>
    <property type="match status" value="1"/>
</dbReference>
<name>A0AA92JAL9_9BACT</name>
<feature type="binding site" evidence="1">
    <location>
        <position position="36"/>
    </location>
    <ligand>
        <name>Mg(2+)</name>
        <dbReference type="ChEBI" id="CHEBI:18420"/>
        <label>1</label>
    </ligand>
</feature>
<evidence type="ECO:0000313" key="2">
    <source>
        <dbReference type="EMBL" id="QNA70504.1"/>
    </source>
</evidence>
<gene>
    <name evidence="2" type="ORF">FA584_14240</name>
</gene>
<dbReference type="Proteomes" id="UP000502831">
    <property type="component" value="Plasmid pSDCE1"/>
</dbReference>
<feature type="binding site" evidence="1">
    <location>
        <position position="211"/>
    </location>
    <ligand>
        <name>Mg(2+)</name>
        <dbReference type="ChEBI" id="CHEBI:18420"/>
        <label>1</label>
    </ligand>
</feature>
<sequence>MLGAIFGDICGSVYEFHPVESYQFPLLTDKSQFTDDTVLTLAIADALMNKKDIAKTLKAYAREHVFKGYGLRFNDWVWDEKSEPYWSFGNGSAMRVSSVGFLYDSIEDVLEYAQKSAEVTHNHTEGIKGAQATALAIFLARQHASKDEIKHEIETRFGYNLSKTLAEIEKNYRFNETCQGSVPEAIIAFLESEDYESAIRNAIWLKGDADTQACIAGGIAEAFYGDIPESFKEKIYTSLPQEMLEIIEQFYAYMDFKNSIIEEDLACIEKNFHTLIYKVINDDFPSINTSNITLPKLTIPFDTKSKQWIGIEGMYGGFSYTFDDSDCVLKFFVENWCRIFDGLDKKHIVTAEGFLCVGANIM</sequence>
<organism evidence="2 3">
    <name type="scientific">Sulfurospirillum diekertiae</name>
    <dbReference type="NCBI Taxonomy" id="1854492"/>
    <lineage>
        <taxon>Bacteria</taxon>
        <taxon>Pseudomonadati</taxon>
        <taxon>Campylobacterota</taxon>
        <taxon>Epsilonproteobacteria</taxon>
        <taxon>Campylobacterales</taxon>
        <taxon>Sulfurospirillaceae</taxon>
        <taxon>Sulfurospirillum</taxon>
    </lineage>
</organism>
<keyword evidence="1" id="KW-0479">Metal-binding</keyword>
<geneLocation type="plasmid" evidence="2 3">
    <name>pSDCE1</name>
</geneLocation>
<feature type="binding site" evidence="1">
    <location>
        <position position="34"/>
    </location>
    <ligand>
        <name>Mg(2+)</name>
        <dbReference type="ChEBI" id="CHEBI:18420"/>
        <label>1</label>
    </ligand>
</feature>
<accession>A0AA92JAL9</accession>
<protein>
    <submittedName>
        <fullName evidence="2">ADP-ribosylglycohydrolase family protein</fullName>
    </submittedName>
</protein>
<dbReference type="Pfam" id="PF03747">
    <property type="entry name" value="ADP_ribosyl_GH"/>
    <property type="match status" value="1"/>
</dbReference>
<feature type="binding site" evidence="1">
    <location>
        <position position="208"/>
    </location>
    <ligand>
        <name>Mg(2+)</name>
        <dbReference type="ChEBI" id="CHEBI:18420"/>
        <label>1</label>
    </ligand>
</feature>
<dbReference type="InterPro" id="IPR036705">
    <property type="entry name" value="Ribosyl_crysJ1_sf"/>
</dbReference>
<keyword evidence="1" id="KW-0460">Magnesium</keyword>
<dbReference type="InterPro" id="IPR050792">
    <property type="entry name" value="ADP-ribosylglycohydrolase"/>
</dbReference>
<dbReference type="RefSeq" id="WP_191342137.1">
    <property type="nucleotide sequence ID" value="NZ_CP059996.1"/>
</dbReference>